<dbReference type="Proteomes" id="UP000041254">
    <property type="component" value="Unassembled WGS sequence"/>
</dbReference>
<feature type="compositionally biased region" description="Basic residues" evidence="1">
    <location>
        <begin position="303"/>
        <end position="317"/>
    </location>
</feature>
<protein>
    <submittedName>
        <fullName evidence="2">Uncharacterized protein</fullName>
    </submittedName>
</protein>
<feature type="region of interest" description="Disordered" evidence="1">
    <location>
        <begin position="170"/>
        <end position="348"/>
    </location>
</feature>
<gene>
    <name evidence="2" type="ORF">Vbra_19934</name>
</gene>
<sequence>MEQPHQPLPPHMAAQVVHLCSIQERLRTADPPGPIAPGTLIDVVEALQHQPAQQLSGRTVDATSQSAQEVLRKGVQMIRAVNEALGVEGWGVELWRLLALLVWTESAEGCKRLHKAGGDESLPRVRPTFAKQLTDKVVAAYDLALDEALTTRTELLLGEVWRLYHQAASTWHPPSQQPRAPAHPDVDKRRRKKARAAHPRDGEAHSEKPRPRKRPSSPRPNTPPPKRPRTASAKAADGDDDMDAQPDGQPAEMEVDSSSSDSSSDSDDTSSESGSSGGGVSQKERQRQRRPAKKEGEGGGGRRGGHGGRKRHRRRSRASSESPVDIVDDDEEDEGGHDDFAGRAAVAPSPTFYYNINNLFDDDKHAFERVAQHNYARGRERKNVKSSQKDQKCGERGPHLSRFLNQQRRGQRGGMGRQEDSGSSSDLMDDTGLFGASDSDDSLFGPPQDAPLRSPSPANRKPPGRRRRRQAKAPGRHAEGHKERRVHRGGRRQQRRAGHRERDARHRMHHDGEDESAGPDGEDETADAPPPEAAVDPRTIPPWSDAIRTLEEDPCSRLFLRLASSSHGTLIIPSSDTATSYKRLPLDQRLRLRERMGVEDSGWSWSEQGVKLRSALWAAWQRLKGEEGRPGARRQGEAATETGGGEDALSLFSTWLTQLPHHNPDELPAAIDGVFSHEPNIYHPFRSLLDRCITLLPDAWQPHQPAKPEPSDGLFDHQEDPTDGRRRRGRPFDPELYLSRREMDNRGLEQLRRERERREAQRRQGEERHGQRREQAAHTTSAAAPVALQQLKLLGLLCRLASTDEMATAIVDRLFALARDDRADDRWHVALLVAAYLGDRSSPVGLPVKTAALNCATKRLASTSAHCSALLEFPSPPQAIEGAEREWFRVCWGFGRLAVRLWSLDALTGAGEGRQPMTQQIAREVAKRLDKGASEWQLSQLLGRFLFGATNQQDDRILLPRSFDMTRVLRSAWQLVGGMARQMTPRTDQGGSQGAVAADAQREDQTREVDEPLLGVLVGEDGSVDDGASPRAHRLDHPIKIAIALIAAVSRHDPRSAAKLLRQPPVPDSPHEVDVPSALLAWLQSTIVHGTAAAANPTANSTVKKHIGNTNTLLATLISDAAWLQQRLGPANGQDLPAGMEDFIRADRRKLARVQETINLIRPVFACLMAHLQQLETATRAVPAGDGQQPAIARVSKCRVVTLLAIDVWVGEIDGCLKEMARVKASQEISAALERRLNTAVRQLWLSLQSLVGAVRQAYAVADGAMGGDGHVPDDWQCVLRCFHITQIAAQSWREAKDMFFQHIRDAFPGLIPQQNLKAQIAHALVKSCTLAAHAILTTFPHLSTQLIWPSADRRGPTQTTTFRDALTPLAAPYTHAPKVAADLPEIQEARRAEGKGCMRALGALAELTNGASEVIAGLPELRANLRLALLRLLTSLLSWPRREGEVSKTKPAVAKCFKGLGMPFVSDADTGELFPEAPGSSPLHEIREGMQWAITIAHCLSNDAAASSGAERCVKELADSMGAASRLPGVDSGFQLLWVRFLCAFLCQHPSLVVHQAILRPHLEAQVASIAAAAPVADEVKTLLMATEVVCAWGAGWGRQRAMGKVAEPLAHIARSCRCRRLAVFLVHEWPLLRWDSPFFSLLASSLKDPLSCNLNTYRPPHHEPQEGFQAEDQDSGDEERDAVLPATVMERCPEALTYFCLTVVCHNRDLLKRRQVDAATPASHGSIGAWVARYLNQQLYYQADSSLLPPSPTLCLTHAIAETLLSLLRITDTQGDAATGVTVTYWRLLRCAVELLELGIGREGRAADVPGRAGVAECQAMVADMVANQQPPAHLPDVTDQGLQYIKQHFDDRDIERTPADGPPAAAEQITYPRWQRGDRMPVVVSSHKWYSRQLLGAIRQDTATLLAAVEALVEEAESLGRGEEWVREAATWRTRRAVIHEPEPDPQCPPTDSTMPHTEPAAAPTLPQPEPASIAAPVLKEEPIVIKQEPMD</sequence>
<evidence type="ECO:0000313" key="3">
    <source>
        <dbReference type="Proteomes" id="UP000041254"/>
    </source>
</evidence>
<feature type="region of interest" description="Disordered" evidence="1">
    <location>
        <begin position="700"/>
        <end position="781"/>
    </location>
</feature>
<keyword evidence="3" id="KW-1185">Reference proteome</keyword>
<dbReference type="InParanoid" id="A0A0G4H8U3"/>
<name>A0A0G4H8U3_VITBC</name>
<reference evidence="2 3" key="1">
    <citation type="submission" date="2014-11" db="EMBL/GenBank/DDBJ databases">
        <authorList>
            <person name="Zhu J."/>
            <person name="Qi W."/>
            <person name="Song R."/>
        </authorList>
    </citation>
    <scope>NUCLEOTIDE SEQUENCE [LARGE SCALE GENOMIC DNA]</scope>
</reference>
<proteinExistence type="predicted"/>
<feature type="compositionally biased region" description="Basic and acidic residues" evidence="1">
    <location>
        <begin position="625"/>
        <end position="636"/>
    </location>
</feature>
<evidence type="ECO:0000256" key="1">
    <source>
        <dbReference type="SAM" id="MobiDB-lite"/>
    </source>
</evidence>
<feature type="compositionally biased region" description="Acidic residues" evidence="1">
    <location>
        <begin position="513"/>
        <end position="526"/>
    </location>
</feature>
<accession>A0A0G4H8U3</accession>
<feature type="compositionally biased region" description="Basic residues" evidence="1">
    <location>
        <begin position="483"/>
        <end position="509"/>
    </location>
</feature>
<feature type="compositionally biased region" description="Acidic residues" evidence="1">
    <location>
        <begin position="1671"/>
        <end position="1682"/>
    </location>
</feature>
<feature type="compositionally biased region" description="Basic residues" evidence="1">
    <location>
        <begin position="462"/>
        <end position="475"/>
    </location>
</feature>
<feature type="compositionally biased region" description="Basic and acidic residues" evidence="1">
    <location>
        <begin position="198"/>
        <end position="209"/>
    </location>
</feature>
<dbReference type="VEuPathDB" id="CryptoDB:Vbra_19934"/>
<organism evidence="2 3">
    <name type="scientific">Vitrella brassicaformis (strain CCMP3155)</name>
    <dbReference type="NCBI Taxonomy" id="1169540"/>
    <lineage>
        <taxon>Eukaryota</taxon>
        <taxon>Sar</taxon>
        <taxon>Alveolata</taxon>
        <taxon>Colpodellida</taxon>
        <taxon>Vitrellaceae</taxon>
        <taxon>Vitrella</taxon>
    </lineage>
</organism>
<feature type="region of interest" description="Disordered" evidence="1">
    <location>
        <begin position="625"/>
        <end position="644"/>
    </location>
</feature>
<evidence type="ECO:0000313" key="2">
    <source>
        <dbReference type="EMBL" id="CEM40119.1"/>
    </source>
</evidence>
<feature type="compositionally biased region" description="Basic and acidic residues" evidence="1">
    <location>
        <begin position="714"/>
        <end position="776"/>
    </location>
</feature>
<feature type="compositionally biased region" description="Low complexity" evidence="1">
    <location>
        <begin position="245"/>
        <end position="263"/>
    </location>
</feature>
<feature type="region of interest" description="Disordered" evidence="1">
    <location>
        <begin position="983"/>
        <end position="1008"/>
    </location>
</feature>
<feature type="region of interest" description="Disordered" evidence="1">
    <location>
        <begin position="1658"/>
        <end position="1682"/>
    </location>
</feature>
<feature type="region of interest" description="Disordered" evidence="1">
    <location>
        <begin position="1942"/>
        <end position="1995"/>
    </location>
</feature>
<feature type="region of interest" description="Disordered" evidence="1">
    <location>
        <begin position="372"/>
        <end position="540"/>
    </location>
</feature>
<dbReference type="EMBL" id="CDMY01001064">
    <property type="protein sequence ID" value="CEM40119.1"/>
    <property type="molecule type" value="Genomic_DNA"/>
</dbReference>
<feature type="compositionally biased region" description="Basic and acidic residues" evidence="1">
    <location>
        <begin position="372"/>
        <end position="398"/>
    </location>
</feature>
<feature type="compositionally biased region" description="Acidic residues" evidence="1">
    <location>
        <begin position="326"/>
        <end position="336"/>
    </location>
</feature>
<feature type="compositionally biased region" description="Basic and acidic residues" evidence="1">
    <location>
        <begin position="1982"/>
        <end position="1995"/>
    </location>
</feature>